<gene>
    <name evidence="2" type="ORF">QE109_01450</name>
</gene>
<sequence length="91" mass="9911">MKNKRKIGVIALIGVVSLMIATPFLRNYYIKSLVRKNSVSIGIIGGADGPTAIFLAGQSPVLYIAKFLGAALVTTILIVFYRKVSKRRKNS</sequence>
<comment type="caution">
    <text evidence="2">The sequence shown here is derived from an EMBL/GenBank/DDBJ whole genome shotgun (WGS) entry which is preliminary data.</text>
</comment>
<evidence type="ECO:0008006" key="4">
    <source>
        <dbReference type="Google" id="ProtNLM"/>
    </source>
</evidence>
<evidence type="ECO:0000313" key="3">
    <source>
        <dbReference type="Proteomes" id="UP001158045"/>
    </source>
</evidence>
<evidence type="ECO:0000256" key="1">
    <source>
        <dbReference type="SAM" id="Phobius"/>
    </source>
</evidence>
<organism evidence="2 3">
    <name type="scientific">Fusibacter bizertensis</name>
    <dbReference type="NCBI Taxonomy" id="1488331"/>
    <lineage>
        <taxon>Bacteria</taxon>
        <taxon>Bacillati</taxon>
        <taxon>Bacillota</taxon>
        <taxon>Clostridia</taxon>
        <taxon>Eubacteriales</taxon>
        <taxon>Eubacteriales Family XII. Incertae Sedis</taxon>
        <taxon>Fusibacter</taxon>
    </lineage>
</organism>
<feature type="transmembrane region" description="Helical" evidence="1">
    <location>
        <begin position="61"/>
        <end position="81"/>
    </location>
</feature>
<keyword evidence="3" id="KW-1185">Reference proteome</keyword>
<proteinExistence type="predicted"/>
<accession>A0ABT6N8R0</accession>
<dbReference type="Proteomes" id="UP001158045">
    <property type="component" value="Unassembled WGS sequence"/>
</dbReference>
<feature type="transmembrane region" description="Helical" evidence="1">
    <location>
        <begin position="7"/>
        <end position="25"/>
    </location>
</feature>
<keyword evidence="1" id="KW-1133">Transmembrane helix</keyword>
<evidence type="ECO:0000313" key="2">
    <source>
        <dbReference type="EMBL" id="MDH8676788.1"/>
    </source>
</evidence>
<dbReference type="RefSeq" id="WP_281092587.1">
    <property type="nucleotide sequence ID" value="NZ_JARYZI010000001.1"/>
</dbReference>
<keyword evidence="1" id="KW-0472">Membrane</keyword>
<dbReference type="EMBL" id="JARYZI010000001">
    <property type="protein sequence ID" value="MDH8676788.1"/>
    <property type="molecule type" value="Genomic_DNA"/>
</dbReference>
<protein>
    <recommendedName>
        <fullName evidence="4">Sodium ion-translocating decarboxylase subunit beta</fullName>
    </recommendedName>
</protein>
<keyword evidence="1" id="KW-0812">Transmembrane</keyword>
<name>A0ABT6N8R0_9FIRM</name>
<reference evidence="2 3" key="1">
    <citation type="submission" date="2023-04" db="EMBL/GenBank/DDBJ databases">
        <title>Fusibacter bizertensis strain WBS, isolated from littoral bottom sediments of the Arctic seas - biochemical and genomic analysis.</title>
        <authorList>
            <person name="Brioukhanov A.L."/>
        </authorList>
    </citation>
    <scope>NUCLEOTIDE SEQUENCE [LARGE SCALE GENOMIC DNA]</scope>
    <source>
        <strain evidence="2 3">WBS</strain>
    </source>
</reference>